<dbReference type="GO" id="GO:0046872">
    <property type="term" value="F:metal ion binding"/>
    <property type="evidence" value="ECO:0007669"/>
    <property type="project" value="InterPro"/>
</dbReference>
<reference evidence="7 8" key="1">
    <citation type="submission" date="2025-04" db="UniProtKB">
        <authorList>
            <consortium name="RefSeq"/>
        </authorList>
    </citation>
    <scope>IDENTIFICATION</scope>
</reference>
<feature type="compositionally biased region" description="Low complexity" evidence="4">
    <location>
        <begin position="604"/>
        <end position="620"/>
    </location>
</feature>
<dbReference type="InterPro" id="IPR031315">
    <property type="entry name" value="LNS2/PITP"/>
</dbReference>
<dbReference type="FunFam" id="3.40.50.1000:FF:000173">
    <property type="entry name" value="Membrane-associated phosphatidylinositol transfer protein 2"/>
    <property type="match status" value="1"/>
</dbReference>
<feature type="region of interest" description="Disordered" evidence="4">
    <location>
        <begin position="604"/>
        <end position="634"/>
    </location>
</feature>
<dbReference type="InterPro" id="IPR023393">
    <property type="entry name" value="START-like_dom_sf"/>
</dbReference>
<evidence type="ECO:0000256" key="1">
    <source>
        <dbReference type="ARBA" id="ARBA00010316"/>
    </source>
</evidence>
<evidence type="ECO:0000313" key="10">
    <source>
        <dbReference type="RefSeq" id="XP_022102140.1"/>
    </source>
</evidence>
<name>A0A8B7ZBE0_ACAPL</name>
<dbReference type="SMART" id="SM01127">
    <property type="entry name" value="DDHD"/>
    <property type="match status" value="1"/>
</dbReference>
<feature type="region of interest" description="Disordered" evidence="4">
    <location>
        <begin position="1317"/>
        <end position="1361"/>
    </location>
</feature>
<dbReference type="Pfam" id="PF24695">
    <property type="entry name" value="PITM1-3"/>
    <property type="match status" value="1"/>
</dbReference>
<dbReference type="KEGG" id="aplc:110985432"/>
<comment type="similarity">
    <text evidence="1">Belongs to the PtdIns transfer protein family. PI transfer class IIA subfamily.</text>
</comment>
<evidence type="ECO:0000313" key="7">
    <source>
        <dbReference type="RefSeq" id="XP_022102136.1"/>
    </source>
</evidence>
<evidence type="ECO:0000313" key="9">
    <source>
        <dbReference type="RefSeq" id="XP_022102138.1"/>
    </source>
</evidence>
<dbReference type="OrthoDB" id="18453at2759"/>
<dbReference type="FunFam" id="3.30.530.20:FF:000001">
    <property type="entry name" value="Phosphatidylinositol transfer protein membrane associated 2"/>
    <property type="match status" value="1"/>
</dbReference>
<dbReference type="SUPFAM" id="SSF55961">
    <property type="entry name" value="Bet v1-like"/>
    <property type="match status" value="1"/>
</dbReference>
<dbReference type="PANTHER" id="PTHR10658">
    <property type="entry name" value="PHOSPHATIDYLINOSITOL TRANSFER PROTEIN"/>
    <property type="match status" value="1"/>
</dbReference>
<dbReference type="InterPro" id="IPR001666">
    <property type="entry name" value="PI_transfer"/>
</dbReference>
<dbReference type="Pfam" id="PF02862">
    <property type="entry name" value="DDHD"/>
    <property type="match status" value="2"/>
</dbReference>
<feature type="region of interest" description="Disordered" evidence="4">
    <location>
        <begin position="666"/>
        <end position="687"/>
    </location>
</feature>
<dbReference type="GO" id="GO:0035091">
    <property type="term" value="F:phosphatidylinositol binding"/>
    <property type="evidence" value="ECO:0007669"/>
    <property type="project" value="TreeGrafter"/>
</dbReference>
<dbReference type="Proteomes" id="UP000694845">
    <property type="component" value="Unplaced"/>
</dbReference>
<keyword evidence="3" id="KW-0106">Calcium</keyword>
<protein>
    <submittedName>
        <fullName evidence="7 8">Membrane-associated phosphatidylinositol transfer protein 1-like isoform X1</fullName>
    </submittedName>
</protein>
<keyword evidence="2" id="KW-0597">Phosphoprotein</keyword>
<keyword evidence="6" id="KW-1185">Reference proteome</keyword>
<dbReference type="GeneID" id="110985432"/>
<dbReference type="RefSeq" id="XP_022102140.1">
    <property type="nucleotide sequence ID" value="XM_022246448.1"/>
</dbReference>
<dbReference type="InterPro" id="IPR055261">
    <property type="entry name" value="PI_transfer_N"/>
</dbReference>
<dbReference type="GO" id="GO:0005737">
    <property type="term" value="C:cytoplasm"/>
    <property type="evidence" value="ECO:0007669"/>
    <property type="project" value="TreeGrafter"/>
</dbReference>
<dbReference type="RefSeq" id="XP_022102136.1">
    <property type="nucleotide sequence ID" value="XM_022246444.1"/>
</dbReference>
<feature type="region of interest" description="Disordered" evidence="4">
    <location>
        <begin position="292"/>
        <end position="315"/>
    </location>
</feature>
<feature type="domain" description="DDHD" evidence="5">
    <location>
        <begin position="743"/>
        <end position="940"/>
    </location>
</feature>
<dbReference type="PANTHER" id="PTHR10658:SF81">
    <property type="entry name" value="PROTEIN RETINAL DEGENERATION B"/>
    <property type="match status" value="1"/>
</dbReference>
<dbReference type="Pfam" id="PF24694">
    <property type="entry name" value="LNS2_PITM1-3"/>
    <property type="match status" value="1"/>
</dbReference>
<accession>A0A8B7ZBE0</accession>
<dbReference type="InterPro" id="IPR004177">
    <property type="entry name" value="DDHD_dom"/>
</dbReference>
<evidence type="ECO:0000313" key="8">
    <source>
        <dbReference type="RefSeq" id="XP_022102137.1"/>
    </source>
</evidence>
<evidence type="ECO:0000256" key="4">
    <source>
        <dbReference type="SAM" id="MobiDB-lite"/>
    </source>
</evidence>
<dbReference type="PRINTS" id="PR00391">
    <property type="entry name" value="PITRANSFER"/>
</dbReference>
<dbReference type="Gene3D" id="3.30.530.20">
    <property type="match status" value="1"/>
</dbReference>
<dbReference type="InterPro" id="IPR036412">
    <property type="entry name" value="HAD-like_sf"/>
</dbReference>
<evidence type="ECO:0000313" key="6">
    <source>
        <dbReference type="Proteomes" id="UP000694845"/>
    </source>
</evidence>
<evidence type="ECO:0000259" key="5">
    <source>
        <dbReference type="PROSITE" id="PS51043"/>
    </source>
</evidence>
<dbReference type="SMART" id="SM00775">
    <property type="entry name" value="LNS2"/>
    <property type="match status" value="1"/>
</dbReference>
<feature type="compositionally biased region" description="Polar residues" evidence="4">
    <location>
        <begin position="296"/>
        <end position="310"/>
    </location>
</feature>
<dbReference type="RefSeq" id="XP_022102138.1">
    <property type="nucleotide sequence ID" value="XM_022246446.1"/>
</dbReference>
<dbReference type="SUPFAM" id="SSF56784">
    <property type="entry name" value="HAD-like"/>
    <property type="match status" value="1"/>
</dbReference>
<dbReference type="RefSeq" id="XP_022102137.1">
    <property type="nucleotide sequence ID" value="XM_022246445.1"/>
</dbReference>
<evidence type="ECO:0000256" key="3">
    <source>
        <dbReference type="ARBA" id="ARBA00022837"/>
    </source>
</evidence>
<proteinExistence type="inferred from homology"/>
<organism evidence="6 10">
    <name type="scientific">Acanthaster planci</name>
    <name type="common">Crown-of-thorns starfish</name>
    <dbReference type="NCBI Taxonomy" id="133434"/>
    <lineage>
        <taxon>Eukaryota</taxon>
        <taxon>Metazoa</taxon>
        <taxon>Echinodermata</taxon>
        <taxon>Eleutherozoa</taxon>
        <taxon>Asterozoa</taxon>
        <taxon>Asteroidea</taxon>
        <taxon>Valvatacea</taxon>
        <taxon>Valvatida</taxon>
        <taxon>Acanthasteridae</taxon>
        <taxon>Acanthaster</taxon>
    </lineage>
</organism>
<dbReference type="Pfam" id="PF02121">
    <property type="entry name" value="IP_trans"/>
    <property type="match status" value="1"/>
</dbReference>
<evidence type="ECO:0000256" key="2">
    <source>
        <dbReference type="ARBA" id="ARBA00022553"/>
    </source>
</evidence>
<gene>
    <name evidence="7 8 9 10" type="primary">LOC110985432</name>
</gene>
<dbReference type="PROSITE" id="PS51043">
    <property type="entry name" value="DDHD"/>
    <property type="match status" value="1"/>
</dbReference>
<dbReference type="GO" id="GO:0008526">
    <property type="term" value="F:phosphatidylinositol transfer activity"/>
    <property type="evidence" value="ECO:0007669"/>
    <property type="project" value="TreeGrafter"/>
</dbReference>
<sequence>MLIKEYRIPLPLSVEEYRIAQLYMIQKKSRQESSGAGSGVEILINQPYEDGPGGRGQYTHKVYHIGSHLPGWFRAILPKTALRVEEESWNAYPYTKTRYTCPFVEKFSVEVETKYFPDAGHQENVFNLPTAECKSRLVEFIDMVKDPISSSDYKKDEDPKIYVSKKTGRGPLTNDWITLDNDGKLVPIGGCTDIMCAYKLCKVEFRYWGMQNRIEKFIHDVALNRTMLHAHRQAWCWQDEWVGLTIEDIRQLEREAAKELMEKMAEAHLDETGQDLAHNDFTNEKNNELQKLEFQDTPSPDRSPATTQAGNRLRDAQMDSVCSDFMTDDVPISLEDTEIAVGSMNLGTRRLSKRLSTERRGSSNKSDMLAQWRMNSIQQDSDSSEDEFFDAQAEVDEEPQGLSQWSSLEALNHAVLAEGDSIPAPPLSAPATGAPVCDISVLILVLHGGNILDGMQESGAKTSDVNTFKIAFDAVVRAHFPIALGRTTIRLVPCPSTCCEAMALMTSLSPYGNDISTENKVPSSNSEFIPLGALPILATSSPDYPDLVLATISNMNKVYSDFIHSEDGHGFDGQVCVVADCMGAVLGYDALCCSVSHCSSTSSPANLSDTLSSPPSSSNDTAHDKPSPHRCASTSRCMERLTLEGLADPASKRLSLSSSDLQAMQDEAVAVRSRSETSPTPSQSERMRHFSSPVFFNKEIPLSNDPPSTAGAMAGIDWRRTSSCSQASSMFLDYMTQVPSSRLEFEVQQFFMFGSPLGIVLAHRRLLLESKAVTPPRPACRQIFNLFHRTDPSAARIEPLLNHKFSLLPPCAVARYQKYPLGDGHSINLVDCIAHHTILFLEGQSGCASANFTPSHRRLPSSASTCSEVAEEDTSGMSPALTNVVQSISGRWWGAKRLDYALYCPEALQAFPTGALPHLFHASYWESTDVVAFILRQIFQNDCVSVHTGDGTSTTAFIPSNPREKWQRKRTSVKMKQNVNPNHRVQDTICLEGATQTLTGRFMYSSLDMVTLTGEKVDIHIVTQPPSGEWVHFATEITNSHGRLSYTIPTTRSLSQGIYPVKMVVRGDHTSAEGYLAIVPPKCECVVFSIDGSFTASVSIMGRDPKVRAGAVDVVRHWQDLNYLIIYITARPSMQKQKVVAWLAQHNFPHGMVYFIDGLSTDPLRQKANYLKSITEQHKMVIHAAYGSSKDIWVYSTIGLRPSQIYIVGKVSKKYQTHAQRFLKRHSLGDIADKDAMGAYNPERRRSHGDIQEEKCRILSGGYAAHLDTLARQSRPAVGNSRLILRKGCFSLPGQSHQRSAKQAAARTVSYGGSVVRSQAGSTGSFRSSSTSSVSVKGTGSFNPGGSFKMPKSQPTVKFEI</sequence>
<dbReference type="GO" id="GO:0031210">
    <property type="term" value="F:phosphatidylcholine binding"/>
    <property type="evidence" value="ECO:0007669"/>
    <property type="project" value="TreeGrafter"/>
</dbReference>
<feature type="compositionally biased region" description="Low complexity" evidence="4">
    <location>
        <begin position="1321"/>
        <end position="1342"/>
    </location>
</feature>
<dbReference type="CDD" id="cd08889">
    <property type="entry name" value="SRPBCC_PITPNM1-2_like"/>
    <property type="match status" value="1"/>
</dbReference>
<dbReference type="GO" id="GO:0008525">
    <property type="term" value="F:phosphatidylcholine transporter activity"/>
    <property type="evidence" value="ECO:0007669"/>
    <property type="project" value="TreeGrafter"/>
</dbReference>